<dbReference type="InterPro" id="IPR013783">
    <property type="entry name" value="Ig-like_fold"/>
</dbReference>
<feature type="region of interest" description="Disordered" evidence="1">
    <location>
        <begin position="130"/>
        <end position="151"/>
    </location>
</feature>
<keyword evidence="2" id="KW-0812">Transmembrane</keyword>
<reference evidence="3" key="1">
    <citation type="submission" date="2020-08" db="EMBL/GenBank/DDBJ databases">
        <title>Chromosome-level assembly of Southern catfish (Silurus meridionalis) provides insights into visual adaptation to the nocturnal and benthic lifestyles.</title>
        <authorList>
            <person name="Zhang Y."/>
            <person name="Wang D."/>
            <person name="Peng Z."/>
        </authorList>
    </citation>
    <scope>NUCLEOTIDE SEQUENCE</scope>
    <source>
        <strain evidence="3">SWU-2019-XX</strain>
        <tissue evidence="3">Muscle</tissue>
    </source>
</reference>
<name>A0A8T0BIP1_SILME</name>
<gene>
    <name evidence="3" type="ORF">HF521_020158</name>
</gene>
<organism evidence="3 4">
    <name type="scientific">Silurus meridionalis</name>
    <name type="common">Southern catfish</name>
    <name type="synonym">Silurus soldatovi meridionalis</name>
    <dbReference type="NCBI Taxonomy" id="175797"/>
    <lineage>
        <taxon>Eukaryota</taxon>
        <taxon>Metazoa</taxon>
        <taxon>Chordata</taxon>
        <taxon>Craniata</taxon>
        <taxon>Vertebrata</taxon>
        <taxon>Euteleostomi</taxon>
        <taxon>Actinopterygii</taxon>
        <taxon>Neopterygii</taxon>
        <taxon>Teleostei</taxon>
        <taxon>Ostariophysi</taxon>
        <taxon>Siluriformes</taxon>
        <taxon>Siluridae</taxon>
        <taxon>Silurus</taxon>
    </lineage>
</organism>
<dbReference type="InterPro" id="IPR036179">
    <property type="entry name" value="Ig-like_dom_sf"/>
</dbReference>
<dbReference type="Gene3D" id="2.60.40.10">
    <property type="entry name" value="Immunoglobulins"/>
    <property type="match status" value="1"/>
</dbReference>
<feature type="compositionally biased region" description="Basic and acidic residues" evidence="1">
    <location>
        <begin position="130"/>
        <end position="142"/>
    </location>
</feature>
<comment type="caution">
    <text evidence="3">The sequence shown here is derived from an EMBL/GenBank/DDBJ whole genome shotgun (WGS) entry which is preliminary data.</text>
</comment>
<keyword evidence="2" id="KW-0472">Membrane</keyword>
<feature type="region of interest" description="Disordered" evidence="1">
    <location>
        <begin position="167"/>
        <end position="200"/>
    </location>
</feature>
<keyword evidence="4" id="KW-1185">Reference proteome</keyword>
<dbReference type="Proteomes" id="UP000606274">
    <property type="component" value="Unassembled WGS sequence"/>
</dbReference>
<dbReference type="AlphaFoldDB" id="A0A8T0BIP1"/>
<accession>A0A8T0BIP1</accession>
<dbReference type="EMBL" id="JABFDY010000006">
    <property type="protein sequence ID" value="KAF7706904.1"/>
    <property type="molecule type" value="Genomic_DNA"/>
</dbReference>
<evidence type="ECO:0000256" key="1">
    <source>
        <dbReference type="SAM" id="MobiDB-lite"/>
    </source>
</evidence>
<feature type="transmembrane region" description="Helical" evidence="2">
    <location>
        <begin position="99"/>
        <end position="122"/>
    </location>
</feature>
<evidence type="ECO:0000313" key="3">
    <source>
        <dbReference type="EMBL" id="KAF7706904.1"/>
    </source>
</evidence>
<sequence length="246" mass="28184">MKQSGESQSFIYTGDTITLSCELQESSGWEFFYYKNYMQILNSEQVNSLELTVNNSGETVYQCNARRRFYNRDNSKQYYNYTKFSDPVKITARGSRFRAGIVGVAVGLSLFFLTLMIMLWHYKEKTEKQKSNQSHSEAKDFQSGHTALQPGNKHINATVDQAVMSEPDEAAAESREATYAQVTQKKKRNRNNGRENSSKCADAELSINDVTYAEVHLKPMNKVKRAQVKTSEDDDTIYSELHQNMK</sequence>
<evidence type="ECO:0000256" key="2">
    <source>
        <dbReference type="SAM" id="Phobius"/>
    </source>
</evidence>
<evidence type="ECO:0000313" key="4">
    <source>
        <dbReference type="Proteomes" id="UP000606274"/>
    </source>
</evidence>
<dbReference type="SUPFAM" id="SSF48726">
    <property type="entry name" value="Immunoglobulin"/>
    <property type="match status" value="1"/>
</dbReference>
<proteinExistence type="predicted"/>
<dbReference type="OrthoDB" id="6151406at2759"/>
<protein>
    <recommendedName>
        <fullName evidence="5">Ig-like domain-containing protein</fullName>
    </recommendedName>
</protein>
<evidence type="ECO:0008006" key="5">
    <source>
        <dbReference type="Google" id="ProtNLM"/>
    </source>
</evidence>
<keyword evidence="2" id="KW-1133">Transmembrane helix</keyword>